<keyword evidence="1" id="KW-0902">Two-component regulatory system</keyword>
<keyword evidence="8" id="KW-1185">Reference proteome</keyword>
<dbReference type="InterPro" id="IPR011990">
    <property type="entry name" value="TPR-like_helical_dom_sf"/>
</dbReference>
<feature type="modified residue" description="4-aspartylphosphate" evidence="5">
    <location>
        <position position="55"/>
    </location>
</feature>
<dbReference type="Proteomes" id="UP000658225">
    <property type="component" value="Unassembled WGS sequence"/>
</dbReference>
<dbReference type="GO" id="GO:0000160">
    <property type="term" value="P:phosphorelay signal transduction system"/>
    <property type="evidence" value="ECO:0007669"/>
    <property type="project" value="UniProtKB-KW"/>
</dbReference>
<dbReference type="Gene3D" id="3.40.50.2300">
    <property type="match status" value="1"/>
</dbReference>
<dbReference type="GO" id="GO:0003677">
    <property type="term" value="F:DNA binding"/>
    <property type="evidence" value="ECO:0007669"/>
    <property type="project" value="UniProtKB-KW"/>
</dbReference>
<evidence type="ECO:0000256" key="1">
    <source>
        <dbReference type="ARBA" id="ARBA00023012"/>
    </source>
</evidence>
<dbReference type="InterPro" id="IPR036388">
    <property type="entry name" value="WH-like_DNA-bd_sf"/>
</dbReference>
<dbReference type="GO" id="GO:0006355">
    <property type="term" value="P:regulation of DNA-templated transcription"/>
    <property type="evidence" value="ECO:0007669"/>
    <property type="project" value="InterPro"/>
</dbReference>
<dbReference type="PROSITE" id="PS50110">
    <property type="entry name" value="RESPONSE_REGULATORY"/>
    <property type="match status" value="1"/>
</dbReference>
<organism evidence="7 8">
    <name type="scientific">Sporosarcina limicola</name>
    <dbReference type="NCBI Taxonomy" id="34101"/>
    <lineage>
        <taxon>Bacteria</taxon>
        <taxon>Bacillati</taxon>
        <taxon>Bacillota</taxon>
        <taxon>Bacilli</taxon>
        <taxon>Bacillales</taxon>
        <taxon>Caryophanaceae</taxon>
        <taxon>Sporosarcina</taxon>
    </lineage>
</organism>
<feature type="domain" description="Response regulatory" evidence="6">
    <location>
        <begin position="2"/>
        <end position="118"/>
    </location>
</feature>
<dbReference type="InterPro" id="IPR051677">
    <property type="entry name" value="AfsR-DnrI-RedD_regulator"/>
</dbReference>
<keyword evidence="2" id="KW-0805">Transcription regulation</keyword>
<evidence type="ECO:0000256" key="4">
    <source>
        <dbReference type="ARBA" id="ARBA00023163"/>
    </source>
</evidence>
<dbReference type="RefSeq" id="WP_192600117.1">
    <property type="nucleotide sequence ID" value="NZ_JADBEL010000027.1"/>
</dbReference>
<dbReference type="Gene3D" id="1.10.10.10">
    <property type="entry name" value="Winged helix-like DNA-binding domain superfamily/Winged helix DNA-binding domain"/>
    <property type="match status" value="1"/>
</dbReference>
<evidence type="ECO:0000256" key="5">
    <source>
        <dbReference type="PROSITE-ProRule" id="PRU00169"/>
    </source>
</evidence>
<dbReference type="EMBL" id="JADBEL010000027">
    <property type="protein sequence ID" value="MBE1556480.1"/>
    <property type="molecule type" value="Genomic_DNA"/>
</dbReference>
<dbReference type="SMART" id="SM00448">
    <property type="entry name" value="REC"/>
    <property type="match status" value="1"/>
</dbReference>
<dbReference type="AlphaFoldDB" id="A0A927MLC4"/>
<dbReference type="SUPFAM" id="SSF46894">
    <property type="entry name" value="C-terminal effector domain of the bipartite response regulators"/>
    <property type="match status" value="1"/>
</dbReference>
<proteinExistence type="predicted"/>
<evidence type="ECO:0000313" key="8">
    <source>
        <dbReference type="Proteomes" id="UP000658225"/>
    </source>
</evidence>
<comment type="caution">
    <text evidence="7">The sequence shown here is derived from an EMBL/GenBank/DDBJ whole genome shotgun (WGS) entry which is preliminary data.</text>
</comment>
<name>A0A927MLC4_9BACL</name>
<dbReference type="Gene3D" id="1.25.40.10">
    <property type="entry name" value="Tetratricopeptide repeat domain"/>
    <property type="match status" value="1"/>
</dbReference>
<gene>
    <name evidence="7" type="ORF">H4683_003605</name>
</gene>
<reference evidence="7" key="1">
    <citation type="submission" date="2020-10" db="EMBL/GenBank/DDBJ databases">
        <title>Genomic Encyclopedia of Type Strains, Phase IV (KMG-IV): sequencing the most valuable type-strain genomes for metagenomic binning, comparative biology and taxonomic classification.</title>
        <authorList>
            <person name="Goeker M."/>
        </authorList>
    </citation>
    <scope>NUCLEOTIDE SEQUENCE</scope>
    <source>
        <strain evidence="7">DSM 13886</strain>
    </source>
</reference>
<dbReference type="InterPro" id="IPR005158">
    <property type="entry name" value="BTAD"/>
</dbReference>
<keyword evidence="3" id="KW-0238">DNA-binding</keyword>
<evidence type="ECO:0000256" key="3">
    <source>
        <dbReference type="ARBA" id="ARBA00023125"/>
    </source>
</evidence>
<protein>
    <submittedName>
        <fullName evidence="7">Two-component SAPR family response regulator</fullName>
    </submittedName>
</protein>
<dbReference type="InterPro" id="IPR016032">
    <property type="entry name" value="Sig_transdc_resp-reg_C-effctor"/>
</dbReference>
<evidence type="ECO:0000259" key="6">
    <source>
        <dbReference type="PROSITE" id="PS50110"/>
    </source>
</evidence>
<dbReference type="InterPro" id="IPR001789">
    <property type="entry name" value="Sig_transdc_resp-reg_receiver"/>
</dbReference>
<sequence length="370" mass="43678">MNIVIIDDEKWAINVLSIILNKLTQFSICIKGTFTDAKDAFALLEKERIDIVFLDMEMVDIHGLDVAKKLLTSYPYVQIIFVTAHAQFAVDAFDVEATDYLLKPVRENRLITALKKAQKIYENGKETQTPKKELNLYAYTFGSFQLLDVRQDTVKWRTKKVRELFLYLWFYQKKPLLNTVIMEDLWPEIELEKAGTTLHTSVYHLRKMLKQNGSEYPILLVNNHYQLTSEIDSDYRELLQLVEGQQHNEQSIQQLLNCYEGDFLAEEEYPWAIQIRIRLKQDVLHLLETYITDTKDMNPLLKLNCLQKMLELDEFNEQYMFLLLQFLIGQNKKQACMQCYEAIQKKLQEELSVPVPEKINKLYAEYMMRV</sequence>
<evidence type="ECO:0000256" key="2">
    <source>
        <dbReference type="ARBA" id="ARBA00023015"/>
    </source>
</evidence>
<dbReference type="SUPFAM" id="SSF52172">
    <property type="entry name" value="CheY-like"/>
    <property type="match status" value="1"/>
</dbReference>
<dbReference type="InterPro" id="IPR011006">
    <property type="entry name" value="CheY-like_superfamily"/>
</dbReference>
<dbReference type="Pfam" id="PF00072">
    <property type="entry name" value="Response_reg"/>
    <property type="match status" value="1"/>
</dbReference>
<accession>A0A927MLC4</accession>
<dbReference type="PANTHER" id="PTHR35807">
    <property type="entry name" value="TRANSCRIPTIONAL REGULATOR REDD-RELATED"/>
    <property type="match status" value="1"/>
</dbReference>
<evidence type="ECO:0000313" key="7">
    <source>
        <dbReference type="EMBL" id="MBE1556480.1"/>
    </source>
</evidence>
<dbReference type="Pfam" id="PF03704">
    <property type="entry name" value="BTAD"/>
    <property type="match status" value="1"/>
</dbReference>
<keyword evidence="5" id="KW-0597">Phosphoprotein</keyword>
<keyword evidence="4" id="KW-0804">Transcription</keyword>